<dbReference type="PROSITE" id="PS51257">
    <property type="entry name" value="PROKAR_LIPOPROTEIN"/>
    <property type="match status" value="1"/>
</dbReference>
<comment type="caution">
    <text evidence="1">The sequence shown here is derived from an EMBL/GenBank/DDBJ whole genome shotgun (WGS) entry which is preliminary data.</text>
</comment>
<accession>A0A6V7W3A0</accession>
<organism evidence="1 2">
    <name type="scientific">Meloidogyne enterolobii</name>
    <name type="common">Root-knot nematode worm</name>
    <name type="synonym">Meloidogyne mayaguensis</name>
    <dbReference type="NCBI Taxonomy" id="390850"/>
    <lineage>
        <taxon>Eukaryota</taxon>
        <taxon>Metazoa</taxon>
        <taxon>Ecdysozoa</taxon>
        <taxon>Nematoda</taxon>
        <taxon>Chromadorea</taxon>
        <taxon>Rhabditida</taxon>
        <taxon>Tylenchina</taxon>
        <taxon>Tylenchomorpha</taxon>
        <taxon>Tylenchoidea</taxon>
        <taxon>Meloidogynidae</taxon>
        <taxon>Meloidogyninae</taxon>
        <taxon>Meloidogyne</taxon>
    </lineage>
</organism>
<dbReference type="AlphaFoldDB" id="A0A6V7W3A0"/>
<evidence type="ECO:0000313" key="1">
    <source>
        <dbReference type="EMBL" id="CAD2181657.1"/>
    </source>
</evidence>
<name>A0A6V7W3A0_MELEN</name>
<dbReference type="EMBL" id="CAJEWN010000407">
    <property type="protein sequence ID" value="CAD2181657.1"/>
    <property type="molecule type" value="Genomic_DNA"/>
</dbReference>
<protein>
    <submittedName>
        <fullName evidence="1">Uncharacterized protein</fullName>
    </submittedName>
</protein>
<reference evidence="1 2" key="1">
    <citation type="submission" date="2020-08" db="EMBL/GenBank/DDBJ databases">
        <authorList>
            <person name="Koutsovoulos G."/>
            <person name="Danchin GJ E."/>
        </authorList>
    </citation>
    <scope>NUCLEOTIDE SEQUENCE [LARGE SCALE GENOMIC DNA]</scope>
</reference>
<proteinExistence type="predicted"/>
<evidence type="ECO:0000313" key="2">
    <source>
        <dbReference type="Proteomes" id="UP000580250"/>
    </source>
</evidence>
<gene>
    <name evidence="1" type="ORF">MENT_LOCUS33817</name>
</gene>
<dbReference type="Proteomes" id="UP000580250">
    <property type="component" value="Unassembled WGS sequence"/>
</dbReference>
<sequence length="66" mass="7109">MTTVRSGHAGFFPEMGGAGMIWGSGYACFPFWGYGVISPFPLHSGNVQPLCGRVMPVFSQKWAEPA</sequence>